<dbReference type="GO" id="GO:0005929">
    <property type="term" value="C:cilium"/>
    <property type="evidence" value="ECO:0007669"/>
    <property type="project" value="UniProtKB-SubCell"/>
</dbReference>
<evidence type="ECO:0000256" key="2">
    <source>
        <dbReference type="ARBA" id="ARBA00008340"/>
    </source>
</evidence>
<name>A0A0C2GZR5_9BILA</name>
<evidence type="ECO:0000256" key="3">
    <source>
        <dbReference type="ARBA" id="ARBA00022794"/>
    </source>
</evidence>
<evidence type="ECO:0000256" key="6">
    <source>
        <dbReference type="ARBA" id="ARBA00023273"/>
    </source>
</evidence>
<evidence type="ECO:0000256" key="4">
    <source>
        <dbReference type="ARBA" id="ARBA00023054"/>
    </source>
</evidence>
<feature type="coiled-coil region" evidence="7">
    <location>
        <begin position="214"/>
        <end position="293"/>
    </location>
</feature>
<dbReference type="PANTHER" id="PTHR21547:SF0">
    <property type="entry name" value="CLUSTERIN-ASSOCIATED PROTEIN 1"/>
    <property type="match status" value="1"/>
</dbReference>
<gene>
    <name evidence="8" type="ORF">ANCDUO_04967</name>
</gene>
<evidence type="ECO:0000256" key="5">
    <source>
        <dbReference type="ARBA" id="ARBA00023069"/>
    </source>
</evidence>
<dbReference type="GO" id="GO:0030992">
    <property type="term" value="C:intraciliary transport particle B"/>
    <property type="evidence" value="ECO:0007669"/>
    <property type="project" value="TreeGrafter"/>
</dbReference>
<keyword evidence="6" id="KW-0966">Cell projection</keyword>
<dbReference type="GO" id="GO:0060271">
    <property type="term" value="P:cilium assembly"/>
    <property type="evidence" value="ECO:0007669"/>
    <property type="project" value="TreeGrafter"/>
</dbReference>
<evidence type="ECO:0008006" key="10">
    <source>
        <dbReference type="Google" id="ProtNLM"/>
    </source>
</evidence>
<dbReference type="InterPro" id="IPR019366">
    <property type="entry name" value="Clusterin-associated_protein-1"/>
</dbReference>
<evidence type="ECO:0000313" key="9">
    <source>
        <dbReference type="Proteomes" id="UP000054047"/>
    </source>
</evidence>
<comment type="similarity">
    <text evidence="2">Belongs to the CLUAP1 family.</text>
</comment>
<sequence>MSYRELRNLCEMTRAIGYPRILSLENFRTPNFKLVAELLEWIVKRFDPSATISAEQTETEQDRVLFIKQAVLLLLQNSRLKLNPRKLYQADGYAAQELLPAVKLLYEAGKRTSPEDIHAHWNTIKTKLNAKVQEIRVARQLSSQLPQTGAALHELLGKELYYRQQRNRATSRAIPLAEAEKTVQKSIEAIVSDTEDITACIFSVNKLSNVANDEAALDEKIERRKREYEQMQKRYVKLQSFRPQYMDEYEKLEEKLKELYEIYVVKFRNLAYLQQLQLEIERADRQKQAESERTMRQVVEKMRMDLTSQLVAVSYWCTVATDYFKFLAYILAFKG</sequence>
<keyword evidence="4 7" id="KW-0175">Coiled coil</keyword>
<comment type="subcellular location">
    <subcellularLocation>
        <location evidence="1">Cell projection</location>
        <location evidence="1">Cilium</location>
    </subcellularLocation>
</comment>
<keyword evidence="3" id="KW-0970">Cilium biogenesis/degradation</keyword>
<dbReference type="EMBL" id="KN727911">
    <property type="protein sequence ID" value="KIH64719.1"/>
    <property type="molecule type" value="Genomic_DNA"/>
</dbReference>
<dbReference type="PANTHER" id="PTHR21547">
    <property type="entry name" value="CLUSTERIN ASSOCIATED PROTEIN 1"/>
    <property type="match status" value="1"/>
</dbReference>
<dbReference type="AlphaFoldDB" id="A0A0C2GZR5"/>
<evidence type="ECO:0000256" key="1">
    <source>
        <dbReference type="ARBA" id="ARBA00004138"/>
    </source>
</evidence>
<organism evidence="8 9">
    <name type="scientific">Ancylostoma duodenale</name>
    <dbReference type="NCBI Taxonomy" id="51022"/>
    <lineage>
        <taxon>Eukaryota</taxon>
        <taxon>Metazoa</taxon>
        <taxon>Ecdysozoa</taxon>
        <taxon>Nematoda</taxon>
        <taxon>Chromadorea</taxon>
        <taxon>Rhabditida</taxon>
        <taxon>Rhabditina</taxon>
        <taxon>Rhabditomorpha</taxon>
        <taxon>Strongyloidea</taxon>
        <taxon>Ancylostomatidae</taxon>
        <taxon>Ancylostomatinae</taxon>
        <taxon>Ancylostoma</taxon>
    </lineage>
</organism>
<protein>
    <recommendedName>
        <fullName evidence="10">Clusterin-associated protein 1</fullName>
    </recommendedName>
</protein>
<reference evidence="8 9" key="1">
    <citation type="submission" date="2013-12" db="EMBL/GenBank/DDBJ databases">
        <title>Draft genome of the parsitic nematode Ancylostoma duodenale.</title>
        <authorList>
            <person name="Mitreva M."/>
        </authorList>
    </citation>
    <scope>NUCLEOTIDE SEQUENCE [LARGE SCALE GENOMIC DNA]</scope>
    <source>
        <strain evidence="8 9">Zhejiang</strain>
    </source>
</reference>
<evidence type="ECO:0000256" key="7">
    <source>
        <dbReference type="SAM" id="Coils"/>
    </source>
</evidence>
<accession>A0A0C2GZR5</accession>
<dbReference type="OrthoDB" id="438545at2759"/>
<evidence type="ECO:0000313" key="8">
    <source>
        <dbReference type="EMBL" id="KIH64719.1"/>
    </source>
</evidence>
<keyword evidence="9" id="KW-1185">Reference proteome</keyword>
<proteinExistence type="inferred from homology"/>
<dbReference type="GO" id="GO:0005815">
    <property type="term" value="C:microtubule organizing center"/>
    <property type="evidence" value="ECO:0007669"/>
    <property type="project" value="TreeGrafter"/>
</dbReference>
<dbReference type="Pfam" id="PF10234">
    <property type="entry name" value="Cluap1"/>
    <property type="match status" value="1"/>
</dbReference>
<keyword evidence="5" id="KW-0969">Cilium</keyword>
<dbReference type="Proteomes" id="UP000054047">
    <property type="component" value="Unassembled WGS sequence"/>
</dbReference>